<sequence>MPPLTLRGMALLAFSAAMVQPRVVIAPGHGGHDPGGVGAVVEKQVALGVCLRVRDLLRAAGVEVVMTRETDQELSPDKATDLNLRAGMGTPGTQLYVSIHVNAMPPASALQGYGLETWWNPNHPLSSNFAAVIQKNVVAVTGAFSKGLKNNRSLAVLRNSAIPAALIEIGYISHPVDGLNLQNSNYLDRVALGIAQGVREALVTGLTVSTSGK</sequence>
<keyword evidence="1 3" id="KW-0378">Hydrolase</keyword>
<dbReference type="InterPro" id="IPR050695">
    <property type="entry name" value="N-acetylmuramoyl_amidase_3"/>
</dbReference>
<dbReference type="EMBL" id="JACHFL010000010">
    <property type="protein sequence ID" value="MBB5364392.1"/>
    <property type="molecule type" value="Genomic_DNA"/>
</dbReference>
<comment type="caution">
    <text evidence="3">The sequence shown here is derived from an EMBL/GenBank/DDBJ whole genome shotgun (WGS) entry which is preliminary data.</text>
</comment>
<accession>A0A7W8JW90</accession>
<proteinExistence type="predicted"/>
<dbReference type="InterPro" id="IPR002508">
    <property type="entry name" value="MurNAc-LAA_cat"/>
</dbReference>
<dbReference type="Proteomes" id="UP000552709">
    <property type="component" value="Unassembled WGS sequence"/>
</dbReference>
<dbReference type="EC" id="3.5.1.28" evidence="3"/>
<evidence type="ECO:0000259" key="2">
    <source>
        <dbReference type="SMART" id="SM00646"/>
    </source>
</evidence>
<dbReference type="Gene3D" id="3.40.630.40">
    <property type="entry name" value="Zn-dependent exopeptidases"/>
    <property type="match status" value="1"/>
</dbReference>
<dbReference type="GO" id="GO:0030288">
    <property type="term" value="C:outer membrane-bounded periplasmic space"/>
    <property type="evidence" value="ECO:0007669"/>
    <property type="project" value="TreeGrafter"/>
</dbReference>
<reference evidence="3 4" key="1">
    <citation type="submission" date="2020-08" db="EMBL/GenBank/DDBJ databases">
        <title>Genomic Encyclopedia of Type Strains, Phase IV (KMG-IV): sequencing the most valuable type-strain genomes for metagenomic binning, comparative biology and taxonomic classification.</title>
        <authorList>
            <person name="Goeker M."/>
        </authorList>
    </citation>
    <scope>NUCLEOTIDE SEQUENCE [LARGE SCALE GENOMIC DNA]</scope>
    <source>
        <strain evidence="3 4">DSM 27939</strain>
    </source>
</reference>
<dbReference type="AlphaFoldDB" id="A0A7W8JW90"/>
<dbReference type="CDD" id="cd02696">
    <property type="entry name" value="MurNAc-LAA"/>
    <property type="match status" value="1"/>
</dbReference>
<dbReference type="PANTHER" id="PTHR30404:SF0">
    <property type="entry name" value="N-ACETYLMURAMOYL-L-ALANINE AMIDASE AMIC"/>
    <property type="match status" value="1"/>
</dbReference>
<dbReference type="SMART" id="SM00646">
    <property type="entry name" value="Ami_3"/>
    <property type="match status" value="1"/>
</dbReference>
<dbReference type="SUPFAM" id="SSF53187">
    <property type="entry name" value="Zn-dependent exopeptidases"/>
    <property type="match status" value="1"/>
</dbReference>
<evidence type="ECO:0000256" key="1">
    <source>
        <dbReference type="ARBA" id="ARBA00022801"/>
    </source>
</evidence>
<gene>
    <name evidence="3" type="ORF">HNQ08_003504</name>
</gene>
<evidence type="ECO:0000313" key="4">
    <source>
        <dbReference type="Proteomes" id="UP000552709"/>
    </source>
</evidence>
<dbReference type="GO" id="GO:0008745">
    <property type="term" value="F:N-acetylmuramoyl-L-alanine amidase activity"/>
    <property type="evidence" value="ECO:0007669"/>
    <property type="project" value="UniProtKB-EC"/>
</dbReference>
<protein>
    <submittedName>
        <fullName evidence="3">N-acetylmuramoyl-L-alanine amidase</fullName>
        <ecNumber evidence="3">3.5.1.28</ecNumber>
    </submittedName>
</protein>
<feature type="domain" description="MurNAc-LAA" evidence="2">
    <location>
        <begin position="93"/>
        <end position="199"/>
    </location>
</feature>
<organism evidence="3 4">
    <name type="scientific">Deinococcus humi</name>
    <dbReference type="NCBI Taxonomy" id="662880"/>
    <lineage>
        <taxon>Bacteria</taxon>
        <taxon>Thermotogati</taxon>
        <taxon>Deinococcota</taxon>
        <taxon>Deinococci</taxon>
        <taxon>Deinococcales</taxon>
        <taxon>Deinococcaceae</taxon>
        <taxon>Deinococcus</taxon>
    </lineage>
</organism>
<dbReference type="RefSeq" id="WP_229790091.1">
    <property type="nucleotide sequence ID" value="NZ_JACHFL010000010.1"/>
</dbReference>
<keyword evidence="4" id="KW-1185">Reference proteome</keyword>
<dbReference type="GO" id="GO:0009253">
    <property type="term" value="P:peptidoglycan catabolic process"/>
    <property type="evidence" value="ECO:0007669"/>
    <property type="project" value="InterPro"/>
</dbReference>
<evidence type="ECO:0000313" key="3">
    <source>
        <dbReference type="EMBL" id="MBB5364392.1"/>
    </source>
</evidence>
<dbReference type="PANTHER" id="PTHR30404">
    <property type="entry name" value="N-ACETYLMURAMOYL-L-ALANINE AMIDASE"/>
    <property type="match status" value="1"/>
</dbReference>
<name>A0A7W8JW90_9DEIO</name>
<dbReference type="Pfam" id="PF01520">
    <property type="entry name" value="Amidase_3"/>
    <property type="match status" value="1"/>
</dbReference>